<dbReference type="CDD" id="cd08423">
    <property type="entry name" value="PBP2_LTTR_like_6"/>
    <property type="match status" value="1"/>
</dbReference>
<dbReference type="PANTHER" id="PTHR30346:SF29">
    <property type="entry name" value="LYSR SUBSTRATE-BINDING"/>
    <property type="match status" value="1"/>
</dbReference>
<accession>A0A919VRH2</accession>
<dbReference type="EMBL" id="BOQP01000027">
    <property type="protein sequence ID" value="GIM76044.1"/>
    <property type="molecule type" value="Genomic_DNA"/>
</dbReference>
<dbReference type="Pfam" id="PF03466">
    <property type="entry name" value="LysR_substrate"/>
    <property type="match status" value="1"/>
</dbReference>
<dbReference type="InterPro" id="IPR036390">
    <property type="entry name" value="WH_DNA-bd_sf"/>
</dbReference>
<keyword evidence="7" id="KW-1185">Reference proteome</keyword>
<dbReference type="Pfam" id="PF00126">
    <property type="entry name" value="HTH_1"/>
    <property type="match status" value="1"/>
</dbReference>
<dbReference type="RefSeq" id="WP_212999514.1">
    <property type="nucleotide sequence ID" value="NZ_BAAATW010000010.1"/>
</dbReference>
<sequence length="314" mass="33259">MTSAENAGDQSLPPVDPRSLLVFREVGRLGSLTAAADALGWTQPAVSQHVRRLERVLGVPLAVRQGRGIEITQAGHALLRHADAVAGALRDAAREMDDHARARAGVVRIAAFPSASATLVAGCVRVMAAQHPGIEVRLSQLEPPEAAAALSSAECDIAIVFAHASAAPERFTDFDRIELLADPVRLVLPPGHPLADQGALGLAELRGERWVGGCPSCRQHLLESAAAAGFTPDIRHSTDDYVVVQALVASDLAVATLPSLALRASRNTNVSIHPIKRHPPRRVLALTRRNAQQITAVRATLDTLLAAAERLPVE</sequence>
<evidence type="ECO:0000256" key="3">
    <source>
        <dbReference type="ARBA" id="ARBA00023125"/>
    </source>
</evidence>
<protein>
    <submittedName>
        <fullName evidence="6">LysR family transcriptional regulator</fullName>
    </submittedName>
</protein>
<evidence type="ECO:0000313" key="7">
    <source>
        <dbReference type="Proteomes" id="UP000680865"/>
    </source>
</evidence>
<keyword evidence="4" id="KW-0804">Transcription</keyword>
<dbReference type="SUPFAM" id="SSF53850">
    <property type="entry name" value="Periplasmic binding protein-like II"/>
    <property type="match status" value="1"/>
</dbReference>
<dbReference type="PRINTS" id="PR00039">
    <property type="entry name" value="HTHLYSR"/>
</dbReference>
<organism evidence="6 7">
    <name type="scientific">Winogradskya consettensis</name>
    <dbReference type="NCBI Taxonomy" id="113560"/>
    <lineage>
        <taxon>Bacteria</taxon>
        <taxon>Bacillati</taxon>
        <taxon>Actinomycetota</taxon>
        <taxon>Actinomycetes</taxon>
        <taxon>Micromonosporales</taxon>
        <taxon>Micromonosporaceae</taxon>
        <taxon>Winogradskya</taxon>
    </lineage>
</organism>
<dbReference type="GO" id="GO:0003700">
    <property type="term" value="F:DNA-binding transcription factor activity"/>
    <property type="evidence" value="ECO:0007669"/>
    <property type="project" value="InterPro"/>
</dbReference>
<comment type="similarity">
    <text evidence="1">Belongs to the LysR transcriptional regulatory family.</text>
</comment>
<dbReference type="InterPro" id="IPR036388">
    <property type="entry name" value="WH-like_DNA-bd_sf"/>
</dbReference>
<comment type="caution">
    <text evidence="6">The sequence shown here is derived from an EMBL/GenBank/DDBJ whole genome shotgun (WGS) entry which is preliminary data.</text>
</comment>
<proteinExistence type="inferred from homology"/>
<gene>
    <name evidence="6" type="ORF">Aco04nite_48330</name>
</gene>
<dbReference type="AlphaFoldDB" id="A0A919VRH2"/>
<dbReference type="InterPro" id="IPR000847">
    <property type="entry name" value="LysR_HTH_N"/>
</dbReference>
<dbReference type="GO" id="GO:0032993">
    <property type="term" value="C:protein-DNA complex"/>
    <property type="evidence" value="ECO:0007669"/>
    <property type="project" value="TreeGrafter"/>
</dbReference>
<feature type="domain" description="HTH lysR-type" evidence="5">
    <location>
        <begin position="15"/>
        <end position="72"/>
    </location>
</feature>
<evidence type="ECO:0000256" key="2">
    <source>
        <dbReference type="ARBA" id="ARBA00023015"/>
    </source>
</evidence>
<keyword evidence="3" id="KW-0238">DNA-binding</keyword>
<reference evidence="6" key="1">
    <citation type="submission" date="2021-03" db="EMBL/GenBank/DDBJ databases">
        <title>Whole genome shotgun sequence of Actinoplanes consettensis NBRC 14913.</title>
        <authorList>
            <person name="Komaki H."/>
            <person name="Tamura T."/>
        </authorList>
    </citation>
    <scope>NUCLEOTIDE SEQUENCE</scope>
    <source>
        <strain evidence="6">NBRC 14913</strain>
    </source>
</reference>
<dbReference type="Gene3D" id="3.40.190.10">
    <property type="entry name" value="Periplasmic binding protein-like II"/>
    <property type="match status" value="2"/>
</dbReference>
<dbReference type="GO" id="GO:0003677">
    <property type="term" value="F:DNA binding"/>
    <property type="evidence" value="ECO:0007669"/>
    <property type="project" value="UniProtKB-KW"/>
</dbReference>
<dbReference type="FunFam" id="1.10.10.10:FF:000001">
    <property type="entry name" value="LysR family transcriptional regulator"/>
    <property type="match status" value="1"/>
</dbReference>
<dbReference type="Gene3D" id="1.10.10.10">
    <property type="entry name" value="Winged helix-like DNA-binding domain superfamily/Winged helix DNA-binding domain"/>
    <property type="match status" value="1"/>
</dbReference>
<evidence type="ECO:0000256" key="4">
    <source>
        <dbReference type="ARBA" id="ARBA00023163"/>
    </source>
</evidence>
<dbReference type="Proteomes" id="UP000680865">
    <property type="component" value="Unassembled WGS sequence"/>
</dbReference>
<dbReference type="SUPFAM" id="SSF46785">
    <property type="entry name" value="Winged helix' DNA-binding domain"/>
    <property type="match status" value="1"/>
</dbReference>
<name>A0A919VRH2_9ACTN</name>
<dbReference type="PANTHER" id="PTHR30346">
    <property type="entry name" value="TRANSCRIPTIONAL DUAL REGULATOR HCAR-RELATED"/>
    <property type="match status" value="1"/>
</dbReference>
<evidence type="ECO:0000256" key="1">
    <source>
        <dbReference type="ARBA" id="ARBA00009437"/>
    </source>
</evidence>
<evidence type="ECO:0000259" key="5">
    <source>
        <dbReference type="PROSITE" id="PS50931"/>
    </source>
</evidence>
<evidence type="ECO:0000313" key="6">
    <source>
        <dbReference type="EMBL" id="GIM76044.1"/>
    </source>
</evidence>
<keyword evidence="2" id="KW-0805">Transcription regulation</keyword>
<dbReference type="PROSITE" id="PS50931">
    <property type="entry name" value="HTH_LYSR"/>
    <property type="match status" value="1"/>
</dbReference>
<dbReference type="InterPro" id="IPR005119">
    <property type="entry name" value="LysR_subst-bd"/>
</dbReference>